<sequence>MMSEQIEGDAVSPADIIVLSEAMGIQSLIAARTSALPQLPSIVRRAMTHLVCNLLFEKVDRGDCCMNERSRCREKRLSLISRRPSDVKVPIAHLSDDSE</sequence>
<proteinExistence type="predicted"/>
<organism evidence="1">
    <name type="scientific">Bradyrhizobium japonicum</name>
    <dbReference type="NCBI Taxonomy" id="375"/>
    <lineage>
        <taxon>Bacteria</taxon>
        <taxon>Pseudomonadati</taxon>
        <taxon>Pseudomonadota</taxon>
        <taxon>Alphaproteobacteria</taxon>
        <taxon>Hyphomicrobiales</taxon>
        <taxon>Nitrobacteraceae</taxon>
        <taxon>Bradyrhizobium</taxon>
    </lineage>
</organism>
<protein>
    <submittedName>
        <fullName evidence="1">ID112</fullName>
    </submittedName>
</protein>
<accession>Q9ANL6</accession>
<evidence type="ECO:0000313" key="1">
    <source>
        <dbReference type="EMBL" id="AAG60750.1"/>
    </source>
</evidence>
<reference evidence="1" key="1">
    <citation type="journal article" date="2001" name="J. Bacteriol.">
        <title>Potential symbiosis-specific genes uncovered by sequencing a 410-kb DNA region of the Bradyrhizobium japonicum chromosome.</title>
        <authorList>
            <person name="Gottfert M."/>
            <person name="Rothlisberger S."/>
            <person name="Kundig C."/>
            <person name="Beck C."/>
            <person name="Marty R."/>
            <person name="Hennecke H."/>
        </authorList>
    </citation>
    <scope>NUCLEOTIDE SEQUENCE</scope>
    <source>
        <strain evidence="1">110spc4</strain>
    </source>
</reference>
<gene>
    <name evidence="1" type="primary">id112</name>
</gene>
<dbReference type="EMBL" id="AH010242">
    <property type="protein sequence ID" value="AAG60750.1"/>
    <property type="molecule type" value="Genomic_DNA"/>
</dbReference>
<dbReference type="AlphaFoldDB" id="Q9ANL6"/>
<name>Q9ANL6_BRAJP</name>